<sequence length="224" mass="24903">MFPYRLFFFNDAEPRSLFRLLEEMKGFLREGASCMVHVEGTRAFSSRHRVTKISDGVIRLAIEAGVAIVPVRFSGGLPENDVEEKPIYPYRLVAQDIHLGQAIPPEALAGLSMKERKQVVLNAINGTGPDPDDERMSPVDFEFERAVRDWTEAAGCVKESAVLYQALKAADDTRFGSDTRDLLAGRGAAAWPDTPKGRWMARWAELLLGARGERLLAREEAANV</sequence>
<organism evidence="2 3">
    <name type="scientific">Cohnella xylanilytica</name>
    <dbReference type="NCBI Taxonomy" id="557555"/>
    <lineage>
        <taxon>Bacteria</taxon>
        <taxon>Bacillati</taxon>
        <taxon>Bacillota</taxon>
        <taxon>Bacilli</taxon>
        <taxon>Bacillales</taxon>
        <taxon>Paenibacillaceae</taxon>
        <taxon>Cohnella</taxon>
    </lineage>
</organism>
<evidence type="ECO:0000313" key="2">
    <source>
        <dbReference type="EMBL" id="MBB6692768.1"/>
    </source>
</evidence>
<keyword evidence="3" id="KW-1185">Reference proteome</keyword>
<proteinExistence type="predicted"/>
<gene>
    <name evidence="2" type="ORF">H7B90_15270</name>
</gene>
<evidence type="ECO:0000259" key="1">
    <source>
        <dbReference type="Pfam" id="PF01553"/>
    </source>
</evidence>
<accession>A0A841U0R0</accession>
<keyword evidence="2" id="KW-0012">Acyltransferase</keyword>
<dbReference type="AlphaFoldDB" id="A0A841U0R0"/>
<dbReference type="Pfam" id="PF01553">
    <property type="entry name" value="Acyltransferase"/>
    <property type="match status" value="1"/>
</dbReference>
<keyword evidence="2" id="KW-0808">Transferase</keyword>
<comment type="caution">
    <text evidence="2">The sequence shown here is derived from an EMBL/GenBank/DDBJ whole genome shotgun (WGS) entry which is preliminary data.</text>
</comment>
<dbReference type="GO" id="GO:0016746">
    <property type="term" value="F:acyltransferase activity"/>
    <property type="evidence" value="ECO:0007669"/>
    <property type="project" value="UniProtKB-KW"/>
</dbReference>
<feature type="domain" description="Phospholipid/glycerol acyltransferase" evidence="1">
    <location>
        <begin position="6"/>
        <end position="73"/>
    </location>
</feature>
<dbReference type="EMBL" id="JACJVR010000059">
    <property type="protein sequence ID" value="MBB6692768.1"/>
    <property type="molecule type" value="Genomic_DNA"/>
</dbReference>
<dbReference type="InterPro" id="IPR002123">
    <property type="entry name" value="Plipid/glycerol_acylTrfase"/>
</dbReference>
<protein>
    <submittedName>
        <fullName evidence="2">1-acyl-sn-glycerol-3-phosphate acyltransferase</fullName>
    </submittedName>
</protein>
<evidence type="ECO:0000313" key="3">
    <source>
        <dbReference type="Proteomes" id="UP000553776"/>
    </source>
</evidence>
<dbReference type="Proteomes" id="UP000553776">
    <property type="component" value="Unassembled WGS sequence"/>
</dbReference>
<reference evidence="2 3" key="1">
    <citation type="submission" date="2020-08" db="EMBL/GenBank/DDBJ databases">
        <title>Cohnella phylogeny.</title>
        <authorList>
            <person name="Dunlap C."/>
        </authorList>
    </citation>
    <scope>NUCLEOTIDE SEQUENCE [LARGE SCALE GENOMIC DNA]</scope>
    <source>
        <strain evidence="2 3">DSM 25239</strain>
    </source>
</reference>
<name>A0A841U0R0_9BACL</name>